<keyword evidence="2" id="KW-1185">Reference proteome</keyword>
<dbReference type="EMBL" id="JBFOLJ010000003">
    <property type="protein sequence ID" value="KAL2548725.1"/>
    <property type="molecule type" value="Genomic_DNA"/>
</dbReference>
<evidence type="ECO:0000313" key="1">
    <source>
        <dbReference type="EMBL" id="KAL2548725.1"/>
    </source>
</evidence>
<name>A0ABD1WH02_9LAMI</name>
<dbReference type="AlphaFoldDB" id="A0ABD1WH02"/>
<accession>A0ABD1WH02</accession>
<reference evidence="2" key="1">
    <citation type="submission" date="2024-07" db="EMBL/GenBank/DDBJ databases">
        <title>Two chromosome-level genome assemblies of Korean endemic species Abeliophyllum distichum and Forsythia ovata (Oleaceae).</title>
        <authorList>
            <person name="Jang H."/>
        </authorList>
    </citation>
    <scope>NUCLEOTIDE SEQUENCE [LARGE SCALE GENOMIC DNA]</scope>
</reference>
<evidence type="ECO:0000313" key="2">
    <source>
        <dbReference type="Proteomes" id="UP001604277"/>
    </source>
</evidence>
<protein>
    <submittedName>
        <fullName evidence="1">Uncharacterized protein</fullName>
    </submittedName>
</protein>
<dbReference type="Proteomes" id="UP001604277">
    <property type="component" value="Unassembled WGS sequence"/>
</dbReference>
<comment type="caution">
    <text evidence="1">The sequence shown here is derived from an EMBL/GenBank/DDBJ whole genome shotgun (WGS) entry which is preliminary data.</text>
</comment>
<proteinExistence type="predicted"/>
<organism evidence="1 2">
    <name type="scientific">Forsythia ovata</name>
    <dbReference type="NCBI Taxonomy" id="205694"/>
    <lineage>
        <taxon>Eukaryota</taxon>
        <taxon>Viridiplantae</taxon>
        <taxon>Streptophyta</taxon>
        <taxon>Embryophyta</taxon>
        <taxon>Tracheophyta</taxon>
        <taxon>Spermatophyta</taxon>
        <taxon>Magnoliopsida</taxon>
        <taxon>eudicotyledons</taxon>
        <taxon>Gunneridae</taxon>
        <taxon>Pentapetalae</taxon>
        <taxon>asterids</taxon>
        <taxon>lamiids</taxon>
        <taxon>Lamiales</taxon>
        <taxon>Oleaceae</taxon>
        <taxon>Forsythieae</taxon>
        <taxon>Forsythia</taxon>
    </lineage>
</organism>
<sequence length="159" mass="18412">MPKPLFQSLNALEFDGLECEGSRDKWAVEVFDNVAIKDSFGTAIVSRTFDSRVFTKKVVDCFGRESKNRENEWDEDMWAKIEWGCVETMELDMTYHLHKRQAVKAYGIVFIEGSFGTSIVSRALASKPEKRKIRILYRYKALFCTVSQAAPLRNHKLYK</sequence>
<gene>
    <name evidence="1" type="ORF">Fot_10255</name>
</gene>